<dbReference type="EMBL" id="QYYD01000024">
    <property type="protein sequence ID" value="RJF69391.1"/>
    <property type="molecule type" value="Genomic_DNA"/>
</dbReference>
<dbReference type="Proteomes" id="UP000285523">
    <property type="component" value="Unassembled WGS sequence"/>
</dbReference>
<evidence type="ECO:0000256" key="5">
    <source>
        <dbReference type="ARBA" id="ARBA00022741"/>
    </source>
</evidence>
<keyword evidence="8 10" id="KW-0472">Membrane</keyword>
<dbReference type="InterPro" id="IPR001851">
    <property type="entry name" value="ABC_transp_permease"/>
</dbReference>
<dbReference type="PANTHER" id="PTHR30482:SF10">
    <property type="entry name" value="HIGH-AFFINITY BRANCHED-CHAIN AMINO ACID TRANSPORT PROTEIN BRAE"/>
    <property type="match status" value="1"/>
</dbReference>
<dbReference type="GO" id="GO:0005886">
    <property type="term" value="C:plasma membrane"/>
    <property type="evidence" value="ECO:0007669"/>
    <property type="project" value="UniProtKB-SubCell"/>
</dbReference>
<keyword evidence="4 10" id="KW-0812">Transmembrane</keyword>
<feature type="transmembrane region" description="Helical" evidence="10">
    <location>
        <begin position="109"/>
        <end position="128"/>
    </location>
</feature>
<evidence type="ECO:0000256" key="3">
    <source>
        <dbReference type="ARBA" id="ARBA00022475"/>
    </source>
</evidence>
<evidence type="ECO:0000256" key="7">
    <source>
        <dbReference type="ARBA" id="ARBA00022989"/>
    </source>
</evidence>
<evidence type="ECO:0000256" key="2">
    <source>
        <dbReference type="ARBA" id="ARBA00022448"/>
    </source>
</evidence>
<feature type="transmembrane region" description="Helical" evidence="10">
    <location>
        <begin position="281"/>
        <end position="302"/>
    </location>
</feature>
<keyword evidence="3" id="KW-1003">Cell membrane</keyword>
<dbReference type="InterPro" id="IPR032823">
    <property type="entry name" value="BCA_ABC_TP_C"/>
</dbReference>
<dbReference type="CDD" id="cd06581">
    <property type="entry name" value="TM_PBP1_LivM_like"/>
    <property type="match status" value="1"/>
</dbReference>
<dbReference type="Gene3D" id="3.40.50.300">
    <property type="entry name" value="P-loop containing nucleotide triphosphate hydrolases"/>
    <property type="match status" value="1"/>
</dbReference>
<comment type="function">
    <text evidence="9">Involved in beta-(1--&gt;2)glucan export. Transmembrane domains (TMD) form a pore in the inner membrane and the ATP-binding domain (NBD) is responsible for energy generation.</text>
</comment>
<dbReference type="CDD" id="cd03219">
    <property type="entry name" value="ABC_Mj1267_LivG_branched"/>
    <property type="match status" value="1"/>
</dbReference>
<dbReference type="AlphaFoldDB" id="A0A418V0M5"/>
<evidence type="ECO:0000256" key="4">
    <source>
        <dbReference type="ARBA" id="ARBA00022692"/>
    </source>
</evidence>
<dbReference type="Pfam" id="PF02653">
    <property type="entry name" value="BPD_transp_2"/>
    <property type="match status" value="1"/>
</dbReference>
<evidence type="ECO:0000259" key="11">
    <source>
        <dbReference type="PROSITE" id="PS50893"/>
    </source>
</evidence>
<dbReference type="OrthoDB" id="9805029at2"/>
<keyword evidence="2" id="KW-0813">Transport</keyword>
<keyword evidence="6 12" id="KW-0067">ATP-binding</keyword>
<feature type="transmembrane region" description="Helical" evidence="10">
    <location>
        <begin position="206"/>
        <end position="226"/>
    </location>
</feature>
<dbReference type="InterPro" id="IPR003593">
    <property type="entry name" value="AAA+_ATPase"/>
</dbReference>
<comment type="subcellular location">
    <subcellularLocation>
        <location evidence="1">Cell membrane</location>
        <topology evidence="1">Multi-pass membrane protein</topology>
    </subcellularLocation>
</comment>
<dbReference type="FunFam" id="3.40.50.300:FF:000421">
    <property type="entry name" value="Branched-chain amino acid ABC transporter ATP-binding protein"/>
    <property type="match status" value="1"/>
</dbReference>
<organism evidence="12 13">
    <name type="scientific">Rhodopseudomonas palustris</name>
    <dbReference type="NCBI Taxonomy" id="1076"/>
    <lineage>
        <taxon>Bacteria</taxon>
        <taxon>Pseudomonadati</taxon>
        <taxon>Pseudomonadota</taxon>
        <taxon>Alphaproteobacteria</taxon>
        <taxon>Hyphomicrobiales</taxon>
        <taxon>Nitrobacteraceae</taxon>
        <taxon>Rhodopseudomonas</taxon>
    </lineage>
</organism>
<feature type="transmembrane region" description="Helical" evidence="10">
    <location>
        <begin position="80"/>
        <end position="102"/>
    </location>
</feature>
<evidence type="ECO:0000256" key="10">
    <source>
        <dbReference type="SAM" id="Phobius"/>
    </source>
</evidence>
<dbReference type="RefSeq" id="WP_119858457.1">
    <property type="nucleotide sequence ID" value="NZ_QYYD01000024.1"/>
</dbReference>
<dbReference type="InterPro" id="IPR043428">
    <property type="entry name" value="LivM-like"/>
</dbReference>
<dbReference type="Pfam" id="PF00005">
    <property type="entry name" value="ABC_tran"/>
    <property type="match status" value="1"/>
</dbReference>
<keyword evidence="7 10" id="KW-1133">Transmembrane helix</keyword>
<sequence>MMRKLLIPGVCAALLIVPAIVPNDYLMRLVNVGIIYAILAISLNFVLGYAGQISLGHAGFFGIGAYTAGILTHAGSGAMFWPVFVLAGVMAGLAGLIIGVPALRLKGHYLAFGTLGFGEIIRIVLYNWQEVTHGGDGIAAIPAPSLFGFQFDNDQRFFYLGLAFLGLVLVLARRTEKSKYGRSFAALRDSEMAAGTTGVNVTRIKILAFVISSVIAGCAGSLYAHLVGFISPDAFTFEVTAQVLSMVLLGGMGTTFGPVLGAGFITMLPEALRISKEYYQVIYGAGVAFAVVFLPYGILGFLRRRKAVKVPQLGENGAIEELAIDNPAIDLLRPRGGAEQSTDVMLSIENLTCRFGGLVAINDLSMQVRAGTIHALIGPNGAGKSTFINLVSGVYQRQEGVMRFAGKTLPATSSWNIAKAGIARTFQNLRSFHSLSVMDNVLVGCRGAKPASWSSVMIASSVAAQEEAELRATAEAALRFVGLWSMRDIQVSALPHEQQRMVEIARALALRPRMILLDEPAAGMNPTEVERLVVQVRKMKAIGLTVLIVEHNMPFVMKIADSITVLNFGKKIADGTPAQIQRDPEVIGAYLGKRAAAKDVKNAFA</sequence>
<feature type="transmembrane region" description="Helical" evidence="10">
    <location>
        <begin position="54"/>
        <end position="74"/>
    </location>
</feature>
<name>A0A418V0M5_RHOPL</name>
<dbReference type="PANTHER" id="PTHR30482">
    <property type="entry name" value="HIGH-AFFINITY BRANCHED-CHAIN AMINO ACID TRANSPORT SYSTEM PERMEASE"/>
    <property type="match status" value="1"/>
</dbReference>
<dbReference type="InterPro" id="IPR027417">
    <property type="entry name" value="P-loop_NTPase"/>
</dbReference>
<dbReference type="PROSITE" id="PS50893">
    <property type="entry name" value="ABC_TRANSPORTER_2"/>
    <property type="match status" value="1"/>
</dbReference>
<comment type="caution">
    <text evidence="12">The sequence shown here is derived from an EMBL/GenBank/DDBJ whole genome shotgun (WGS) entry which is preliminary data.</text>
</comment>
<dbReference type="SMART" id="SM00382">
    <property type="entry name" value="AAA"/>
    <property type="match status" value="1"/>
</dbReference>
<gene>
    <name evidence="12" type="ORF">D4Q52_20635</name>
</gene>
<dbReference type="GO" id="GO:0015658">
    <property type="term" value="F:branched-chain amino acid transmembrane transporter activity"/>
    <property type="evidence" value="ECO:0007669"/>
    <property type="project" value="InterPro"/>
</dbReference>
<accession>A0A418V0M5</accession>
<dbReference type="GO" id="GO:0016887">
    <property type="term" value="F:ATP hydrolysis activity"/>
    <property type="evidence" value="ECO:0007669"/>
    <property type="project" value="InterPro"/>
</dbReference>
<proteinExistence type="predicted"/>
<protein>
    <submittedName>
        <fullName evidence="12">ATP-binding cassette domain-containing protein</fullName>
    </submittedName>
</protein>
<feature type="transmembrane region" description="Helical" evidence="10">
    <location>
        <begin position="246"/>
        <end position="269"/>
    </location>
</feature>
<feature type="transmembrane region" description="Helical" evidence="10">
    <location>
        <begin position="29"/>
        <end position="47"/>
    </location>
</feature>
<evidence type="ECO:0000256" key="6">
    <source>
        <dbReference type="ARBA" id="ARBA00022840"/>
    </source>
</evidence>
<reference evidence="12 13" key="1">
    <citation type="submission" date="2018-09" db="EMBL/GenBank/DDBJ databases">
        <title>Draft genome sequence of Rhodopseudomonas palustris 2.1.18.</title>
        <authorList>
            <person name="Robertson S.L."/>
            <person name="Meyer T.E."/>
            <person name="Kyndt J.A."/>
        </authorList>
    </citation>
    <scope>NUCLEOTIDE SEQUENCE [LARGE SCALE GENOMIC DNA]</scope>
    <source>
        <strain evidence="12 13">2.1.18</strain>
    </source>
</reference>
<evidence type="ECO:0000256" key="9">
    <source>
        <dbReference type="ARBA" id="ARBA00024722"/>
    </source>
</evidence>
<keyword evidence="5" id="KW-0547">Nucleotide-binding</keyword>
<dbReference type="InterPro" id="IPR003439">
    <property type="entry name" value="ABC_transporter-like_ATP-bd"/>
</dbReference>
<feature type="transmembrane region" description="Helical" evidence="10">
    <location>
        <begin position="156"/>
        <end position="172"/>
    </location>
</feature>
<feature type="domain" description="ABC transporter" evidence="11">
    <location>
        <begin position="346"/>
        <end position="593"/>
    </location>
</feature>
<evidence type="ECO:0000313" key="13">
    <source>
        <dbReference type="Proteomes" id="UP000285523"/>
    </source>
</evidence>
<evidence type="ECO:0000313" key="12">
    <source>
        <dbReference type="EMBL" id="RJF69391.1"/>
    </source>
</evidence>
<dbReference type="GO" id="GO:0005524">
    <property type="term" value="F:ATP binding"/>
    <property type="evidence" value="ECO:0007669"/>
    <property type="project" value="UniProtKB-KW"/>
</dbReference>
<dbReference type="SUPFAM" id="SSF52540">
    <property type="entry name" value="P-loop containing nucleoside triphosphate hydrolases"/>
    <property type="match status" value="1"/>
</dbReference>
<evidence type="ECO:0000256" key="8">
    <source>
        <dbReference type="ARBA" id="ARBA00023136"/>
    </source>
</evidence>
<dbReference type="Pfam" id="PF12399">
    <property type="entry name" value="BCA_ABC_TP_C"/>
    <property type="match status" value="1"/>
</dbReference>
<evidence type="ECO:0000256" key="1">
    <source>
        <dbReference type="ARBA" id="ARBA00004651"/>
    </source>
</evidence>